<evidence type="ECO:0000256" key="1">
    <source>
        <dbReference type="ARBA" id="ARBA00022723"/>
    </source>
</evidence>
<evidence type="ECO:0000313" key="9">
    <source>
        <dbReference type="Proteomes" id="UP000054018"/>
    </source>
</evidence>
<feature type="domain" description="TRAF-type" evidence="7">
    <location>
        <begin position="99"/>
        <end position="143"/>
    </location>
</feature>
<reference evidence="8 9" key="1">
    <citation type="submission" date="2014-04" db="EMBL/GenBank/DDBJ databases">
        <authorList>
            <consortium name="DOE Joint Genome Institute"/>
            <person name="Kuo A."/>
            <person name="Kohler A."/>
            <person name="Costa M.D."/>
            <person name="Nagy L.G."/>
            <person name="Floudas D."/>
            <person name="Copeland A."/>
            <person name="Barry K.W."/>
            <person name="Cichocki N."/>
            <person name="Veneault-Fourrey C."/>
            <person name="LaButti K."/>
            <person name="Lindquist E.A."/>
            <person name="Lipzen A."/>
            <person name="Lundell T."/>
            <person name="Morin E."/>
            <person name="Murat C."/>
            <person name="Sun H."/>
            <person name="Tunlid A."/>
            <person name="Henrissat B."/>
            <person name="Grigoriev I.V."/>
            <person name="Hibbett D.S."/>
            <person name="Martin F."/>
            <person name="Nordberg H.P."/>
            <person name="Cantor M.N."/>
            <person name="Hua S.X."/>
        </authorList>
    </citation>
    <scope>NUCLEOTIDE SEQUENCE [LARGE SCALE GENOMIC DNA]</scope>
    <source>
        <strain evidence="8 9">441</strain>
    </source>
</reference>
<proteinExistence type="predicted"/>
<keyword evidence="1 4" id="KW-0479">Metal-binding</keyword>
<organism evidence="8 9">
    <name type="scientific">Pisolithus microcarpus 441</name>
    <dbReference type="NCBI Taxonomy" id="765257"/>
    <lineage>
        <taxon>Eukaryota</taxon>
        <taxon>Fungi</taxon>
        <taxon>Dikarya</taxon>
        <taxon>Basidiomycota</taxon>
        <taxon>Agaricomycotina</taxon>
        <taxon>Agaricomycetes</taxon>
        <taxon>Agaricomycetidae</taxon>
        <taxon>Boletales</taxon>
        <taxon>Sclerodermatineae</taxon>
        <taxon>Pisolithaceae</taxon>
        <taxon>Pisolithus</taxon>
    </lineage>
</organism>
<dbReference type="PANTHER" id="PTHR10131:SF94">
    <property type="entry name" value="TNF RECEPTOR-ASSOCIATED FACTOR 4"/>
    <property type="match status" value="1"/>
</dbReference>
<dbReference type="PROSITE" id="PS00518">
    <property type="entry name" value="ZF_RING_1"/>
    <property type="match status" value="1"/>
</dbReference>
<dbReference type="InterPro" id="IPR001841">
    <property type="entry name" value="Znf_RING"/>
</dbReference>
<evidence type="ECO:0000256" key="5">
    <source>
        <dbReference type="SAM" id="MobiDB-lite"/>
    </source>
</evidence>
<evidence type="ECO:0000256" key="3">
    <source>
        <dbReference type="ARBA" id="ARBA00022833"/>
    </source>
</evidence>
<dbReference type="InterPro" id="IPR017907">
    <property type="entry name" value="Znf_RING_CS"/>
</dbReference>
<dbReference type="Gene3D" id="3.30.40.10">
    <property type="entry name" value="Zinc/RING finger domain, C3HC4 (zinc finger)"/>
    <property type="match status" value="2"/>
</dbReference>
<dbReference type="EMBL" id="KN833694">
    <property type="protein sequence ID" value="KIK27980.1"/>
    <property type="molecule type" value="Genomic_DNA"/>
</dbReference>
<dbReference type="OrthoDB" id="1630758at2759"/>
<evidence type="ECO:0008006" key="10">
    <source>
        <dbReference type="Google" id="ProtNLM"/>
    </source>
</evidence>
<evidence type="ECO:0000256" key="2">
    <source>
        <dbReference type="ARBA" id="ARBA00022771"/>
    </source>
</evidence>
<dbReference type="InterPro" id="IPR001293">
    <property type="entry name" value="Znf_TRAF"/>
</dbReference>
<dbReference type="STRING" id="765257.A0A0C9YSR4"/>
<feature type="compositionally biased region" description="Low complexity" evidence="5">
    <location>
        <begin position="428"/>
        <end position="439"/>
    </location>
</feature>
<dbReference type="GO" id="GO:0008270">
    <property type="term" value="F:zinc ion binding"/>
    <property type="evidence" value="ECO:0007669"/>
    <property type="project" value="UniProtKB-KW"/>
</dbReference>
<dbReference type="HOGENOM" id="CLU_019709_0_0_1"/>
<dbReference type="SUPFAM" id="SSF49599">
    <property type="entry name" value="TRAF domain-like"/>
    <property type="match status" value="1"/>
</dbReference>
<keyword evidence="2 4" id="KW-0863">Zinc-finger</keyword>
<feature type="region of interest" description="Disordered" evidence="5">
    <location>
        <begin position="246"/>
        <end position="271"/>
    </location>
</feature>
<sequence length="464" mass="50399">MTLLNYIEPPNNNLVCCICHAPFADPTTTRTCMHTFCRDCIVEAVSHSPQCPIDRTPLSVEDLVPANPIVKHLVDELLVECPQRIAGCTHACQRQLLASHLKDACLYVTVPCPEDDCDLLILRKDYGKHADACIHRSTRCQGCGISVKYSDLNVMSCVHADHGCPWNGPRCELLTIHVPTCSYEAIKGFLTIHAVKTSMLMAENGTLKMRVQALEDIVRTTQRDMQRMRNILGPWYQFETQQLSQGSATQMPAASDGSHSGVELSTSSDITGGVDLRPMSSSAMDSRPVHPADVDDAAAYFAASPEAAFVDAHHHTAAAHRPVGNLRDGHLQLHQRSLLVPIAPLNLSTSLEGTLSGLRDSVAAVSASVESIARRNDITHTTESMRINEELGSLRYAIHGIRLQLHRLMMDRNTQLSRLPGDLAPSFPAAGPAAITPTAPSLPSQSVHPPMMPPSFTGAPGTKL</sequence>
<feature type="domain" description="RING-type" evidence="6">
    <location>
        <begin position="16"/>
        <end position="55"/>
    </location>
</feature>
<dbReference type="Proteomes" id="UP000054018">
    <property type="component" value="Unassembled WGS sequence"/>
</dbReference>
<dbReference type="PANTHER" id="PTHR10131">
    <property type="entry name" value="TNF RECEPTOR ASSOCIATED FACTOR"/>
    <property type="match status" value="1"/>
</dbReference>
<evidence type="ECO:0000313" key="8">
    <source>
        <dbReference type="EMBL" id="KIK27980.1"/>
    </source>
</evidence>
<evidence type="ECO:0000256" key="4">
    <source>
        <dbReference type="PROSITE-ProRule" id="PRU00207"/>
    </source>
</evidence>
<keyword evidence="3 4" id="KW-0862">Zinc</keyword>
<dbReference type="SUPFAM" id="SSF57850">
    <property type="entry name" value="RING/U-box"/>
    <property type="match status" value="1"/>
</dbReference>
<evidence type="ECO:0000259" key="6">
    <source>
        <dbReference type="PROSITE" id="PS50089"/>
    </source>
</evidence>
<dbReference type="InterPro" id="IPR013083">
    <property type="entry name" value="Znf_RING/FYVE/PHD"/>
</dbReference>
<reference evidence="9" key="2">
    <citation type="submission" date="2015-01" db="EMBL/GenBank/DDBJ databases">
        <title>Evolutionary Origins and Diversification of the Mycorrhizal Mutualists.</title>
        <authorList>
            <consortium name="DOE Joint Genome Institute"/>
            <consortium name="Mycorrhizal Genomics Consortium"/>
            <person name="Kohler A."/>
            <person name="Kuo A."/>
            <person name="Nagy L.G."/>
            <person name="Floudas D."/>
            <person name="Copeland A."/>
            <person name="Barry K.W."/>
            <person name="Cichocki N."/>
            <person name="Veneault-Fourrey C."/>
            <person name="LaButti K."/>
            <person name="Lindquist E.A."/>
            <person name="Lipzen A."/>
            <person name="Lundell T."/>
            <person name="Morin E."/>
            <person name="Murat C."/>
            <person name="Riley R."/>
            <person name="Ohm R."/>
            <person name="Sun H."/>
            <person name="Tunlid A."/>
            <person name="Henrissat B."/>
            <person name="Grigoriev I.V."/>
            <person name="Hibbett D.S."/>
            <person name="Martin F."/>
        </authorList>
    </citation>
    <scope>NUCLEOTIDE SEQUENCE [LARGE SCALE GENOMIC DNA]</scope>
    <source>
        <strain evidence="9">441</strain>
    </source>
</reference>
<dbReference type="PROSITE" id="PS50145">
    <property type="entry name" value="ZF_TRAF"/>
    <property type="match status" value="1"/>
</dbReference>
<gene>
    <name evidence="8" type="ORF">PISMIDRAFT_91860</name>
</gene>
<keyword evidence="9" id="KW-1185">Reference proteome</keyword>
<feature type="region of interest" description="Disordered" evidence="5">
    <location>
        <begin position="428"/>
        <end position="464"/>
    </location>
</feature>
<dbReference type="PROSITE" id="PS50089">
    <property type="entry name" value="ZF_RING_2"/>
    <property type="match status" value="1"/>
</dbReference>
<dbReference type="SMART" id="SM00184">
    <property type="entry name" value="RING"/>
    <property type="match status" value="1"/>
</dbReference>
<accession>A0A0C9YSR4</accession>
<dbReference type="Pfam" id="PF13923">
    <property type="entry name" value="zf-C3HC4_2"/>
    <property type="match status" value="1"/>
</dbReference>
<evidence type="ECO:0000259" key="7">
    <source>
        <dbReference type="PROSITE" id="PS50145"/>
    </source>
</evidence>
<feature type="zinc finger region" description="TRAF-type" evidence="4">
    <location>
        <begin position="99"/>
        <end position="143"/>
    </location>
</feature>
<dbReference type="AlphaFoldDB" id="A0A0C9YSR4"/>
<name>A0A0C9YSR4_9AGAM</name>
<protein>
    <recommendedName>
        <fullName evidence="10">RING-type E3 ubiquitin transferase</fullName>
    </recommendedName>
</protein>